<gene>
    <name evidence="4" type="ORF">HKI87_01g02260</name>
</gene>
<protein>
    <submittedName>
        <fullName evidence="4">Pre-mRNA-processing factor</fullName>
    </submittedName>
</protein>
<dbReference type="SMART" id="SM00456">
    <property type="entry name" value="WW"/>
    <property type="match status" value="2"/>
</dbReference>
<proteinExistence type="predicted"/>
<dbReference type="GO" id="GO:0045292">
    <property type="term" value="P:mRNA cis splicing, via spliceosome"/>
    <property type="evidence" value="ECO:0007669"/>
    <property type="project" value="InterPro"/>
</dbReference>
<feature type="compositionally biased region" description="Gly residues" evidence="1">
    <location>
        <begin position="1"/>
        <end position="10"/>
    </location>
</feature>
<sequence>MDLGGRGGPAPRGRAGRGMPIPAWMAAQQQGQQPALGARPAASAASQQQSADWTEHLSPDGRKYYHNRQTGTTTWEKPKELQTESEKTSGLDGSHWVRYTTPEGKPYYHNKHTGETSWKCPPVPSTTAPTGDPVVEAAPKPEPAVAVQRDEFGVPIVPKGVSGGSVPAAEGSREEDAPPAGYQYATKAEAKAAFKELLAEKKVTSRWTWDECVSAASRDSRFRALRTLPEQKQCFQEFQEERKAEDKRGDQEKARAARRSFLEMLSSSREVGQGTTLAQAQALFELDGRWHAIHSARERSRLLLDHLRSSAKREKEGRESKRRARVDDFKRLLRQCDGMIKTDDEAGTGCREVLEALEPKPASKALSAEERLGAFQEHFREILRREEEEEARTRRERLARERRSREAFTSLLEGASKRGEVGMCSTWGAALPVVSKTTEYADLKSNLAGSTPRELFEDFVRVRRRQVDLAAVRKAVDGDEKFDIGEGTTREEILAFLDALDPREFSLSKDAKEYVCLELLESAAADAEGGQAGERGRGIQRRPRRGGARGGTKRPRSPSPSSSLSEGEIRDDRPRKFRN</sequence>
<feature type="compositionally biased region" description="Basic residues" evidence="1">
    <location>
        <begin position="538"/>
        <end position="556"/>
    </location>
</feature>
<dbReference type="PANTHER" id="PTHR11864">
    <property type="entry name" value="PRE-MRNA-PROCESSING PROTEIN PRP40"/>
    <property type="match status" value="1"/>
</dbReference>
<dbReference type="AlphaFoldDB" id="A0AAX4NX36"/>
<dbReference type="InterPro" id="IPR001202">
    <property type="entry name" value="WW_dom"/>
</dbReference>
<dbReference type="SMART" id="SM00441">
    <property type="entry name" value="FF"/>
    <property type="match status" value="3"/>
</dbReference>
<evidence type="ECO:0000259" key="2">
    <source>
        <dbReference type="PROSITE" id="PS50020"/>
    </source>
</evidence>
<dbReference type="SUPFAM" id="SSF81698">
    <property type="entry name" value="FF domain"/>
    <property type="match status" value="3"/>
</dbReference>
<dbReference type="EMBL" id="CP151501">
    <property type="protein sequence ID" value="WZN58702.1"/>
    <property type="molecule type" value="Genomic_DNA"/>
</dbReference>
<evidence type="ECO:0000259" key="3">
    <source>
        <dbReference type="PROSITE" id="PS51676"/>
    </source>
</evidence>
<dbReference type="PROSITE" id="PS50020">
    <property type="entry name" value="WW_DOMAIN_2"/>
    <property type="match status" value="2"/>
</dbReference>
<evidence type="ECO:0000313" key="4">
    <source>
        <dbReference type="EMBL" id="WZN58702.1"/>
    </source>
</evidence>
<feature type="compositionally biased region" description="Basic and acidic residues" evidence="1">
    <location>
        <begin position="53"/>
        <end position="63"/>
    </location>
</feature>
<dbReference type="Gene3D" id="2.20.70.10">
    <property type="match status" value="2"/>
</dbReference>
<feature type="domain" description="WW" evidence="2">
    <location>
        <begin position="96"/>
        <end position="123"/>
    </location>
</feature>
<feature type="region of interest" description="Disordered" evidence="1">
    <location>
        <begin position="155"/>
        <end position="179"/>
    </location>
</feature>
<organism evidence="4 5">
    <name type="scientific">Chloropicon roscoffensis</name>
    <dbReference type="NCBI Taxonomy" id="1461544"/>
    <lineage>
        <taxon>Eukaryota</taxon>
        <taxon>Viridiplantae</taxon>
        <taxon>Chlorophyta</taxon>
        <taxon>Chloropicophyceae</taxon>
        <taxon>Chloropicales</taxon>
        <taxon>Chloropicaceae</taxon>
        <taxon>Chloropicon</taxon>
    </lineage>
</organism>
<reference evidence="4 5" key="1">
    <citation type="submission" date="2024-03" db="EMBL/GenBank/DDBJ databases">
        <title>Complete genome sequence of the green alga Chloropicon roscoffensis RCC1871.</title>
        <authorList>
            <person name="Lemieux C."/>
            <person name="Pombert J.-F."/>
            <person name="Otis C."/>
            <person name="Turmel M."/>
        </authorList>
    </citation>
    <scope>NUCLEOTIDE SEQUENCE [LARGE SCALE GENOMIC DNA]</scope>
    <source>
        <strain evidence="4 5">RCC1871</strain>
    </source>
</reference>
<feature type="domain" description="WW" evidence="2">
    <location>
        <begin position="47"/>
        <end position="80"/>
    </location>
</feature>
<dbReference type="CDD" id="cd00201">
    <property type="entry name" value="WW"/>
    <property type="match status" value="2"/>
</dbReference>
<feature type="region of interest" description="Disordered" evidence="1">
    <location>
        <begin position="1"/>
        <end position="140"/>
    </location>
</feature>
<dbReference type="Gene3D" id="1.10.10.440">
    <property type="entry name" value="FF domain"/>
    <property type="match status" value="4"/>
</dbReference>
<dbReference type="InterPro" id="IPR036517">
    <property type="entry name" value="FF_domain_sf"/>
</dbReference>
<accession>A0AAX4NX36</accession>
<evidence type="ECO:0000313" key="5">
    <source>
        <dbReference type="Proteomes" id="UP001472866"/>
    </source>
</evidence>
<feature type="compositionally biased region" description="Low complexity" evidence="1">
    <location>
        <begin position="26"/>
        <end position="51"/>
    </location>
</feature>
<feature type="domain" description="FF" evidence="3">
    <location>
        <begin position="187"/>
        <end position="241"/>
    </location>
</feature>
<name>A0AAX4NX36_9CHLO</name>
<dbReference type="PANTHER" id="PTHR11864:SF0">
    <property type="entry name" value="PRP40 PRE-MRNA PROCESSING FACTOR 40 HOMOLOG A (YEAST)"/>
    <property type="match status" value="1"/>
</dbReference>
<dbReference type="Pfam" id="PF00397">
    <property type="entry name" value="WW"/>
    <property type="match status" value="2"/>
</dbReference>
<dbReference type="InterPro" id="IPR002713">
    <property type="entry name" value="FF_domain"/>
</dbReference>
<dbReference type="GO" id="GO:0005685">
    <property type="term" value="C:U1 snRNP"/>
    <property type="evidence" value="ECO:0007669"/>
    <property type="project" value="TreeGrafter"/>
</dbReference>
<dbReference type="InterPro" id="IPR036020">
    <property type="entry name" value="WW_dom_sf"/>
</dbReference>
<dbReference type="SUPFAM" id="SSF51045">
    <property type="entry name" value="WW domain"/>
    <property type="match status" value="2"/>
</dbReference>
<dbReference type="InterPro" id="IPR039726">
    <property type="entry name" value="Prp40-like"/>
</dbReference>
<dbReference type="Proteomes" id="UP001472866">
    <property type="component" value="Chromosome 01"/>
</dbReference>
<feature type="compositionally biased region" description="Basic and acidic residues" evidence="1">
    <location>
        <begin position="76"/>
        <end position="89"/>
    </location>
</feature>
<keyword evidence="5" id="KW-1185">Reference proteome</keyword>
<evidence type="ECO:0000256" key="1">
    <source>
        <dbReference type="SAM" id="MobiDB-lite"/>
    </source>
</evidence>
<feature type="region of interest" description="Disordered" evidence="1">
    <location>
        <begin position="526"/>
        <end position="579"/>
    </location>
</feature>
<feature type="compositionally biased region" description="Basic and acidic residues" evidence="1">
    <location>
        <begin position="567"/>
        <end position="579"/>
    </location>
</feature>
<dbReference type="Pfam" id="PF01846">
    <property type="entry name" value="FF"/>
    <property type="match status" value="2"/>
</dbReference>
<dbReference type="GO" id="GO:0071004">
    <property type="term" value="C:U2-type prespliceosome"/>
    <property type="evidence" value="ECO:0007669"/>
    <property type="project" value="TreeGrafter"/>
</dbReference>
<dbReference type="PROSITE" id="PS51676">
    <property type="entry name" value="FF"/>
    <property type="match status" value="1"/>
</dbReference>
<dbReference type="GO" id="GO:0003723">
    <property type="term" value="F:RNA binding"/>
    <property type="evidence" value="ECO:0007669"/>
    <property type="project" value="TreeGrafter"/>
</dbReference>
<dbReference type="PROSITE" id="PS01159">
    <property type="entry name" value="WW_DOMAIN_1"/>
    <property type="match status" value="2"/>
</dbReference>